<evidence type="ECO:0000313" key="4">
    <source>
        <dbReference type="EMBL" id="ATI43495.1"/>
    </source>
</evidence>
<evidence type="ECO:0000256" key="1">
    <source>
        <dbReference type="ARBA" id="ARBA00022737"/>
    </source>
</evidence>
<sequence length="547" mass="58879">MRAGTAGLAGAYLAARNASGHNDYAAAARYYAQALELDPGNPLLLESAILAYAGMGKIERAVPVATDLVELGLDSQIANMILLADDLGAGRFEQALDALRGDRSVGPLVDGLSQAWLEVALGDLDAAMEAFDASTRSTGLDAFGAYHKGLAQAVEGNFEAADAILSGDEGAAPPLTRRGVIAHVQVLSQLGRNDEAIALIAESFGPDMDPGIGQMLAKLEAGETLPFDLLRDGEDGLAEVFYSVASALRGEASDSYTLLYSRVAEHLRANFTDAYLLTGALLDAQDRHDLAINAYARVSPTDPSYHIAEIGRAEALRAGGDPDGAIAVLRQLALTRPDLTSVHITLGDMLRSEERYADAVTSYDRAIDLLDQPEPGHWIVFYARGIANERTGHWPQAEADLRRALELNPGQPQVQNYLGYSFLEKGDNIEEAMELIEQAVAARPDDGYITDSLGWGLYLLGDYDQAIGLMERAAELMPVDPIVNDHLGDVLWAVGRKTEAEFQWHRALSFDPEPEDATRIRRKLEVGLDAVLAEEGEEPLSTAQRAD</sequence>
<keyword evidence="2 3" id="KW-0802">TPR repeat</keyword>
<feature type="repeat" description="TPR" evidence="3">
    <location>
        <begin position="340"/>
        <end position="373"/>
    </location>
</feature>
<feature type="repeat" description="TPR" evidence="3">
    <location>
        <begin position="378"/>
        <end position="411"/>
    </location>
</feature>
<keyword evidence="1" id="KW-0677">Repeat</keyword>
<dbReference type="SMART" id="SM00028">
    <property type="entry name" value="TPR"/>
    <property type="match status" value="8"/>
</dbReference>
<dbReference type="GO" id="GO:0046813">
    <property type="term" value="P:receptor-mediated virion attachment to host cell"/>
    <property type="evidence" value="ECO:0007669"/>
    <property type="project" value="TreeGrafter"/>
</dbReference>
<organism evidence="4 5">
    <name type="scientific">Pacificitalea manganoxidans</name>
    <dbReference type="NCBI Taxonomy" id="1411902"/>
    <lineage>
        <taxon>Bacteria</taxon>
        <taxon>Pseudomonadati</taxon>
        <taxon>Pseudomonadota</taxon>
        <taxon>Alphaproteobacteria</taxon>
        <taxon>Rhodobacterales</taxon>
        <taxon>Paracoccaceae</taxon>
        <taxon>Pacificitalea</taxon>
    </lineage>
</organism>
<keyword evidence="5" id="KW-1185">Reference proteome</keyword>
<dbReference type="PROSITE" id="PS50005">
    <property type="entry name" value="TPR"/>
    <property type="match status" value="2"/>
</dbReference>
<dbReference type="AlphaFoldDB" id="A0A291M426"/>
<dbReference type="Pfam" id="PF13432">
    <property type="entry name" value="TPR_16"/>
    <property type="match status" value="4"/>
</dbReference>
<reference evidence="4 5" key="1">
    <citation type="submission" date="2017-05" db="EMBL/GenBank/DDBJ databases">
        <title>Comparative genomic and metabolic analysis of manganese-oxidizing mechanisms in Celeribater manganoxidans DY25T: its adaption to the environment of polymetallic nodule.</title>
        <authorList>
            <person name="Wang X."/>
        </authorList>
    </citation>
    <scope>NUCLEOTIDE SEQUENCE [LARGE SCALE GENOMIC DNA]</scope>
    <source>
        <strain evidence="4 5">DY25</strain>
    </source>
</reference>
<dbReference type="KEGG" id="cmag:CBW24_15050"/>
<accession>A0A291M426</accession>
<dbReference type="Proteomes" id="UP000219050">
    <property type="component" value="Chromosome"/>
</dbReference>
<gene>
    <name evidence="4" type="ORF">CBW24_15050</name>
</gene>
<dbReference type="InterPro" id="IPR019734">
    <property type="entry name" value="TPR_rpt"/>
</dbReference>
<evidence type="ECO:0008006" key="6">
    <source>
        <dbReference type="Google" id="ProtNLM"/>
    </source>
</evidence>
<dbReference type="PANTHER" id="PTHR44858:SF1">
    <property type="entry name" value="UDP-N-ACETYLGLUCOSAMINE--PEPTIDE N-ACETYLGLUCOSAMINYLTRANSFERASE SPINDLY-RELATED"/>
    <property type="match status" value="1"/>
</dbReference>
<dbReference type="SUPFAM" id="SSF48452">
    <property type="entry name" value="TPR-like"/>
    <property type="match status" value="1"/>
</dbReference>
<dbReference type="InterPro" id="IPR050498">
    <property type="entry name" value="Ycf3"/>
</dbReference>
<evidence type="ECO:0000256" key="2">
    <source>
        <dbReference type="ARBA" id="ARBA00022803"/>
    </source>
</evidence>
<dbReference type="OrthoDB" id="9766710at2"/>
<protein>
    <recommendedName>
        <fullName evidence="6">Tetratricopeptide repeat protein</fullName>
    </recommendedName>
</protein>
<evidence type="ECO:0000256" key="3">
    <source>
        <dbReference type="PROSITE-ProRule" id="PRU00339"/>
    </source>
</evidence>
<dbReference type="Gene3D" id="1.25.40.10">
    <property type="entry name" value="Tetratricopeptide repeat domain"/>
    <property type="match status" value="2"/>
</dbReference>
<dbReference type="EMBL" id="CP021404">
    <property type="protein sequence ID" value="ATI43495.1"/>
    <property type="molecule type" value="Genomic_DNA"/>
</dbReference>
<proteinExistence type="predicted"/>
<dbReference type="PANTHER" id="PTHR44858">
    <property type="entry name" value="TETRATRICOPEPTIDE REPEAT PROTEIN 6"/>
    <property type="match status" value="1"/>
</dbReference>
<dbReference type="InterPro" id="IPR011990">
    <property type="entry name" value="TPR-like_helical_dom_sf"/>
</dbReference>
<name>A0A291M426_9RHOB</name>
<evidence type="ECO:0000313" key="5">
    <source>
        <dbReference type="Proteomes" id="UP000219050"/>
    </source>
</evidence>
<dbReference type="GO" id="GO:0009279">
    <property type="term" value="C:cell outer membrane"/>
    <property type="evidence" value="ECO:0007669"/>
    <property type="project" value="TreeGrafter"/>
</dbReference>